<evidence type="ECO:0000313" key="4">
    <source>
        <dbReference type="Proteomes" id="UP000222768"/>
    </source>
</evidence>
<sequence length="96" mass="11249">MSVFNTRKDRERNGKPKPHCHVGYPGFEGKMMHHRNRTAGCWPDWNARHCSSARTRMFITRPRRAKESAAIARIMKGADPDGVLFPLPRKPYIYYY</sequence>
<evidence type="ECO:0000313" key="3">
    <source>
        <dbReference type="EMBL" id="VTP62765.1"/>
    </source>
</evidence>
<evidence type="ECO:0000313" key="5">
    <source>
        <dbReference type="Proteomes" id="UP000310719"/>
    </source>
</evidence>
<dbReference type="EMBL" id="LR590464">
    <property type="protein sequence ID" value="VTP62765.1"/>
    <property type="molecule type" value="Genomic_DNA"/>
</dbReference>
<feature type="compositionally biased region" description="Basic and acidic residues" evidence="1">
    <location>
        <begin position="1"/>
        <end position="14"/>
    </location>
</feature>
<organism evidence="3 5">
    <name type="scientific">Leclercia adecarboxylata</name>
    <dbReference type="NCBI Taxonomy" id="83655"/>
    <lineage>
        <taxon>Bacteria</taxon>
        <taxon>Pseudomonadati</taxon>
        <taxon>Pseudomonadota</taxon>
        <taxon>Gammaproteobacteria</taxon>
        <taxon>Enterobacterales</taxon>
        <taxon>Enterobacteriaceae</taxon>
        <taxon>Leclercia</taxon>
    </lineage>
</organism>
<gene>
    <name evidence="2" type="ORF">CRX53_24655</name>
    <name evidence="3" type="ORF">NCTC13032_00516</name>
</gene>
<protein>
    <submittedName>
        <fullName evidence="3">Uncharacterized protein</fullName>
    </submittedName>
</protein>
<dbReference type="Proteomes" id="UP000222768">
    <property type="component" value="Unassembled WGS sequence"/>
</dbReference>
<dbReference type="EMBL" id="PDLK01000002">
    <property type="protein sequence ID" value="PHH06900.1"/>
    <property type="molecule type" value="Genomic_DNA"/>
</dbReference>
<dbReference type="RefSeq" id="WP_071886504.1">
    <property type="nucleotide sequence ID" value="NZ_CP036199.1"/>
</dbReference>
<name>A0A4U9HGG7_9ENTR</name>
<reference evidence="2" key="2">
    <citation type="submission" date="2017-09" db="EMBL/GenBank/DDBJ databases">
        <title>FDA dAtabase for Regulatory Grade micrObial Sequences (FDA-ARGOS): Supporting development and validation of Infectious Disease Dx tests.</title>
        <authorList>
            <person name="Minogue T."/>
            <person name="Wolcott M."/>
            <person name="Wasieloski L."/>
            <person name="Aguilar W."/>
            <person name="Moore D."/>
            <person name="Tallon L.J."/>
            <person name="Sadzewicz L."/>
            <person name="Ott S."/>
            <person name="Zhao X."/>
            <person name="Nagaraj S."/>
            <person name="Vavikolanu K."/>
            <person name="Aluvathingal J."/>
            <person name="Nadendla S."/>
            <person name="Sichtig H."/>
        </authorList>
    </citation>
    <scope>NUCLEOTIDE SEQUENCE</scope>
    <source>
        <strain evidence="2">FDAARGOS_404</strain>
    </source>
</reference>
<reference evidence="3 5" key="3">
    <citation type="submission" date="2019-05" db="EMBL/GenBank/DDBJ databases">
        <authorList>
            <consortium name="Pathogen Informatics"/>
        </authorList>
    </citation>
    <scope>NUCLEOTIDE SEQUENCE [LARGE SCALE GENOMIC DNA]</scope>
    <source>
        <strain evidence="3 5">NCTC13032</strain>
    </source>
</reference>
<accession>A0A4U9HGG7</accession>
<reference evidence="4" key="1">
    <citation type="submission" date="2017-09" db="EMBL/GenBank/DDBJ databases">
        <title>FDA dAtabase for Regulatory Grade micrObial Sequences (FDA-ARGOS): Supporting development and validation of Infectious Disease Dx tests.</title>
        <authorList>
            <person name="Minogue T."/>
            <person name="Wolcott M."/>
            <person name="Wasieloski L."/>
            <person name="Aguilar W."/>
            <person name="Moore D."/>
            <person name="Tallon L."/>
            <person name="Sadzewicz L."/>
            <person name="Ott S."/>
            <person name="Zhao X."/>
            <person name="Nagaraj S."/>
            <person name="Vavikolanu K."/>
            <person name="Aluvathingal J."/>
            <person name="Nadendla S."/>
            <person name="Sichtig H."/>
        </authorList>
    </citation>
    <scope>NUCLEOTIDE SEQUENCE [LARGE SCALE GENOMIC DNA]</scope>
    <source>
        <strain evidence="4">FDAARGOS_404</strain>
    </source>
</reference>
<dbReference type="AlphaFoldDB" id="A0A4U9HGG7"/>
<feature type="region of interest" description="Disordered" evidence="1">
    <location>
        <begin position="1"/>
        <end position="21"/>
    </location>
</feature>
<proteinExistence type="predicted"/>
<dbReference type="Proteomes" id="UP000310719">
    <property type="component" value="Chromosome"/>
</dbReference>
<evidence type="ECO:0000256" key="1">
    <source>
        <dbReference type="SAM" id="MobiDB-lite"/>
    </source>
</evidence>
<evidence type="ECO:0000313" key="2">
    <source>
        <dbReference type="EMBL" id="PHH06900.1"/>
    </source>
</evidence>